<keyword evidence="12" id="KW-1185">Reference proteome</keyword>
<dbReference type="Pfam" id="PF03800">
    <property type="entry name" value="Nuf2"/>
    <property type="match status" value="1"/>
</dbReference>
<feature type="coiled-coil region" evidence="9">
    <location>
        <begin position="336"/>
        <end position="392"/>
    </location>
</feature>
<evidence type="ECO:0000256" key="5">
    <source>
        <dbReference type="ARBA" id="ARBA00022776"/>
    </source>
</evidence>
<feature type="coiled-coil region" evidence="9">
    <location>
        <begin position="144"/>
        <end position="199"/>
    </location>
</feature>
<dbReference type="InterPro" id="IPR038275">
    <property type="entry name" value="Nuf2_N_sf"/>
</dbReference>
<protein>
    <recommendedName>
        <fullName evidence="10">Kinetochore protein Nuf2 N-terminal domain-containing protein</fullName>
    </recommendedName>
</protein>
<evidence type="ECO:0000256" key="3">
    <source>
        <dbReference type="ARBA" id="ARBA00022454"/>
    </source>
</evidence>
<keyword evidence="3" id="KW-0158">Chromosome</keyword>
<accession>A0AAV9C025</accession>
<keyword evidence="4" id="KW-0132">Cell division</keyword>
<evidence type="ECO:0000313" key="11">
    <source>
        <dbReference type="EMBL" id="KAK1282430.1"/>
    </source>
</evidence>
<evidence type="ECO:0000256" key="4">
    <source>
        <dbReference type="ARBA" id="ARBA00022618"/>
    </source>
</evidence>
<evidence type="ECO:0000256" key="2">
    <source>
        <dbReference type="ARBA" id="ARBA00005498"/>
    </source>
</evidence>
<comment type="similarity">
    <text evidence="2">Belongs to the NUF2 family.</text>
</comment>
<dbReference type="GO" id="GO:0051301">
    <property type="term" value="P:cell division"/>
    <property type="evidence" value="ECO:0007669"/>
    <property type="project" value="UniProtKB-KW"/>
</dbReference>
<dbReference type="AlphaFoldDB" id="A0AAV9C025"/>
<sequence length="444" mass="51386">MSTYAFPILTHAEAARSLSQLQISTVKPEDLSRPTPDLVCSLYSDIVVHLDNSRDEWEHQVDFNALEGVENPESHWTAIRVLNLFSRVRWLVSSPTERIVPPFSMRDLIKPDPKRTAVFISALVNFCHFRMDKLELFRPIFDKMQSDAERQEDTEAKIAELNKQLLDLEESKKMEEPVVQQLEAEVRELKHTIHTLNNQQMSLQASFKALKGKSAELDNKISQVEFTLSETSKEKSELQAKIVHSPEKLQRTFEEKKLHRDEVQNLEREAKHKFQEKNAVIKVYSKAVKKISKHLEQMQALQEQVNRAKAIDKDFKALKAKISNEEMSDMTLEAKLSERKGKLEQLEELVKATQKERNLKLAEATRELDSVKVEVKAQLRELELRERRIEAMVAKTNATESQIKSVQESAANVHQQLHARYEELVNEFYSYSNSIREILESEGL</sequence>
<dbReference type="PANTHER" id="PTHR48441">
    <property type="match status" value="1"/>
</dbReference>
<dbReference type="GO" id="GO:0031262">
    <property type="term" value="C:Ndc80 complex"/>
    <property type="evidence" value="ECO:0007669"/>
    <property type="project" value="InterPro"/>
</dbReference>
<evidence type="ECO:0000256" key="8">
    <source>
        <dbReference type="ARBA" id="ARBA00023328"/>
    </source>
</evidence>
<dbReference type="InterPro" id="IPR005549">
    <property type="entry name" value="Kinetochore_Nuf2_N"/>
</dbReference>
<evidence type="ECO:0000256" key="6">
    <source>
        <dbReference type="ARBA" id="ARBA00023054"/>
    </source>
</evidence>
<keyword evidence="5" id="KW-0498">Mitosis</keyword>
<comment type="caution">
    <text evidence="11">The sequence shown here is derived from an EMBL/GenBank/DDBJ whole genome shotgun (WGS) entry which is preliminary data.</text>
</comment>
<gene>
    <name evidence="11" type="ORF">QJS10_CPB22g00686</name>
</gene>
<keyword evidence="7" id="KW-0131">Cell cycle</keyword>
<reference evidence="11" key="2">
    <citation type="submission" date="2023-06" db="EMBL/GenBank/DDBJ databases">
        <authorList>
            <person name="Ma L."/>
            <person name="Liu K.-W."/>
            <person name="Li Z."/>
            <person name="Hsiao Y.-Y."/>
            <person name="Qi Y."/>
            <person name="Fu T."/>
            <person name="Tang G."/>
            <person name="Zhang D."/>
            <person name="Sun W.-H."/>
            <person name="Liu D.-K."/>
            <person name="Li Y."/>
            <person name="Chen G.-Z."/>
            <person name="Liu X.-D."/>
            <person name="Liao X.-Y."/>
            <person name="Jiang Y.-T."/>
            <person name="Yu X."/>
            <person name="Hao Y."/>
            <person name="Huang J."/>
            <person name="Zhao X.-W."/>
            <person name="Ke S."/>
            <person name="Chen Y.-Y."/>
            <person name="Wu W.-L."/>
            <person name="Hsu J.-L."/>
            <person name="Lin Y.-F."/>
            <person name="Huang M.-D."/>
            <person name="Li C.-Y."/>
            <person name="Huang L."/>
            <person name="Wang Z.-W."/>
            <person name="Zhao X."/>
            <person name="Zhong W.-Y."/>
            <person name="Peng D.-H."/>
            <person name="Ahmad S."/>
            <person name="Lan S."/>
            <person name="Zhang J.-S."/>
            <person name="Tsai W.-C."/>
            <person name="Van De Peer Y."/>
            <person name="Liu Z.-J."/>
        </authorList>
    </citation>
    <scope>NUCLEOTIDE SEQUENCE</scope>
    <source>
        <strain evidence="11">CP</strain>
        <tissue evidence="11">Leaves</tissue>
    </source>
</reference>
<organism evidence="11 12">
    <name type="scientific">Acorus calamus</name>
    <name type="common">Sweet flag</name>
    <dbReference type="NCBI Taxonomy" id="4465"/>
    <lineage>
        <taxon>Eukaryota</taxon>
        <taxon>Viridiplantae</taxon>
        <taxon>Streptophyta</taxon>
        <taxon>Embryophyta</taxon>
        <taxon>Tracheophyta</taxon>
        <taxon>Spermatophyta</taxon>
        <taxon>Magnoliopsida</taxon>
        <taxon>Liliopsida</taxon>
        <taxon>Acoraceae</taxon>
        <taxon>Acorus</taxon>
    </lineage>
</organism>
<keyword evidence="6 9" id="KW-0175">Coiled coil</keyword>
<name>A0AAV9C025_ACOCL</name>
<evidence type="ECO:0000256" key="9">
    <source>
        <dbReference type="SAM" id="Coils"/>
    </source>
</evidence>
<evidence type="ECO:0000313" key="12">
    <source>
        <dbReference type="Proteomes" id="UP001180020"/>
    </source>
</evidence>
<dbReference type="Proteomes" id="UP001180020">
    <property type="component" value="Unassembled WGS sequence"/>
</dbReference>
<keyword evidence="8" id="KW-0137">Centromere</keyword>
<feature type="coiled-coil region" evidence="9">
    <location>
        <begin position="249"/>
        <end position="311"/>
    </location>
</feature>
<evidence type="ECO:0000256" key="1">
    <source>
        <dbReference type="ARBA" id="ARBA00004584"/>
    </source>
</evidence>
<proteinExistence type="inferred from homology"/>
<comment type="subcellular location">
    <subcellularLocation>
        <location evidence="1">Chromosome</location>
        <location evidence="1">Centromere</location>
    </subcellularLocation>
</comment>
<evidence type="ECO:0000256" key="7">
    <source>
        <dbReference type="ARBA" id="ARBA00023306"/>
    </source>
</evidence>
<dbReference type="PANTHER" id="PTHR48441:SF1">
    <property type="entry name" value="NT-3"/>
    <property type="match status" value="1"/>
</dbReference>
<feature type="domain" description="Kinetochore protein Nuf2 N-terminal" evidence="10">
    <location>
        <begin position="4"/>
        <end position="144"/>
    </location>
</feature>
<reference evidence="11" key="1">
    <citation type="journal article" date="2023" name="Nat. Commun.">
        <title>Diploid and tetraploid genomes of Acorus and the evolution of monocots.</title>
        <authorList>
            <person name="Ma L."/>
            <person name="Liu K.W."/>
            <person name="Li Z."/>
            <person name="Hsiao Y.Y."/>
            <person name="Qi Y."/>
            <person name="Fu T."/>
            <person name="Tang G.D."/>
            <person name="Zhang D."/>
            <person name="Sun W.H."/>
            <person name="Liu D.K."/>
            <person name="Li Y."/>
            <person name="Chen G.Z."/>
            <person name="Liu X.D."/>
            <person name="Liao X.Y."/>
            <person name="Jiang Y.T."/>
            <person name="Yu X."/>
            <person name="Hao Y."/>
            <person name="Huang J."/>
            <person name="Zhao X.W."/>
            <person name="Ke S."/>
            <person name="Chen Y.Y."/>
            <person name="Wu W.L."/>
            <person name="Hsu J.L."/>
            <person name="Lin Y.F."/>
            <person name="Huang M.D."/>
            <person name="Li C.Y."/>
            <person name="Huang L."/>
            <person name="Wang Z.W."/>
            <person name="Zhao X."/>
            <person name="Zhong W.Y."/>
            <person name="Peng D.H."/>
            <person name="Ahmad S."/>
            <person name="Lan S."/>
            <person name="Zhang J.S."/>
            <person name="Tsai W.C."/>
            <person name="Van de Peer Y."/>
            <person name="Liu Z.J."/>
        </authorList>
    </citation>
    <scope>NUCLEOTIDE SEQUENCE</scope>
    <source>
        <strain evidence="11">CP</strain>
    </source>
</reference>
<dbReference type="Gene3D" id="1.10.418.60">
    <property type="entry name" value="Ncd80 complex, Nuf2 subunit"/>
    <property type="match status" value="1"/>
</dbReference>
<evidence type="ECO:0000259" key="10">
    <source>
        <dbReference type="Pfam" id="PF03800"/>
    </source>
</evidence>
<dbReference type="EMBL" id="JAUJYO010000022">
    <property type="protein sequence ID" value="KAK1282430.1"/>
    <property type="molecule type" value="Genomic_DNA"/>
</dbReference>